<reference evidence="2" key="2">
    <citation type="submission" date="2023-06" db="EMBL/GenBank/DDBJ databases">
        <authorList>
            <person name="Ma L."/>
            <person name="Liu K.-W."/>
            <person name="Li Z."/>
            <person name="Hsiao Y.-Y."/>
            <person name="Qi Y."/>
            <person name="Fu T."/>
            <person name="Tang G."/>
            <person name="Zhang D."/>
            <person name="Sun W.-H."/>
            <person name="Liu D.-K."/>
            <person name="Li Y."/>
            <person name="Chen G.-Z."/>
            <person name="Liu X.-D."/>
            <person name="Liao X.-Y."/>
            <person name="Jiang Y.-T."/>
            <person name="Yu X."/>
            <person name="Hao Y."/>
            <person name="Huang J."/>
            <person name="Zhao X.-W."/>
            <person name="Ke S."/>
            <person name="Chen Y.-Y."/>
            <person name="Wu W.-L."/>
            <person name="Hsu J.-L."/>
            <person name="Lin Y.-F."/>
            <person name="Huang M.-D."/>
            <person name="Li C.-Y."/>
            <person name="Huang L."/>
            <person name="Wang Z.-W."/>
            <person name="Zhao X."/>
            <person name="Zhong W.-Y."/>
            <person name="Peng D.-H."/>
            <person name="Ahmad S."/>
            <person name="Lan S."/>
            <person name="Zhang J.-S."/>
            <person name="Tsai W.-C."/>
            <person name="Van De Peer Y."/>
            <person name="Liu Z.-J."/>
        </authorList>
    </citation>
    <scope>NUCLEOTIDE SEQUENCE</scope>
    <source>
        <strain evidence="2">CP</strain>
        <tissue evidence="2">Leaves</tissue>
    </source>
</reference>
<feature type="region of interest" description="Disordered" evidence="1">
    <location>
        <begin position="385"/>
        <end position="430"/>
    </location>
</feature>
<evidence type="ECO:0000313" key="2">
    <source>
        <dbReference type="EMBL" id="KAK1309258.1"/>
    </source>
</evidence>
<gene>
    <name evidence="2" type="ORF">QJS10_CPA09g00560</name>
</gene>
<dbReference type="PANTHER" id="PTHR33334:SF8">
    <property type="entry name" value="PROTEIN LNK1"/>
    <property type="match status" value="1"/>
</dbReference>
<dbReference type="GO" id="GO:0007623">
    <property type="term" value="P:circadian rhythm"/>
    <property type="evidence" value="ECO:0007669"/>
    <property type="project" value="InterPro"/>
</dbReference>
<dbReference type="PANTHER" id="PTHR33334">
    <property type="entry name" value="PROTEIN LNK1"/>
    <property type="match status" value="1"/>
</dbReference>
<evidence type="ECO:0008006" key="4">
    <source>
        <dbReference type="Google" id="ProtNLM"/>
    </source>
</evidence>
<proteinExistence type="predicted"/>
<dbReference type="GO" id="GO:0006355">
    <property type="term" value="P:regulation of DNA-templated transcription"/>
    <property type="evidence" value="ECO:0007669"/>
    <property type="project" value="InterPro"/>
</dbReference>
<feature type="compositionally biased region" description="Polar residues" evidence="1">
    <location>
        <begin position="393"/>
        <end position="408"/>
    </location>
</feature>
<dbReference type="EMBL" id="JAUJYO010000009">
    <property type="protein sequence ID" value="KAK1309258.1"/>
    <property type="molecule type" value="Genomic_DNA"/>
</dbReference>
<reference evidence="2" key="1">
    <citation type="journal article" date="2023" name="Nat. Commun.">
        <title>Diploid and tetraploid genomes of Acorus and the evolution of monocots.</title>
        <authorList>
            <person name="Ma L."/>
            <person name="Liu K.W."/>
            <person name="Li Z."/>
            <person name="Hsiao Y.Y."/>
            <person name="Qi Y."/>
            <person name="Fu T."/>
            <person name="Tang G.D."/>
            <person name="Zhang D."/>
            <person name="Sun W.H."/>
            <person name="Liu D.K."/>
            <person name="Li Y."/>
            <person name="Chen G.Z."/>
            <person name="Liu X.D."/>
            <person name="Liao X.Y."/>
            <person name="Jiang Y.T."/>
            <person name="Yu X."/>
            <person name="Hao Y."/>
            <person name="Huang J."/>
            <person name="Zhao X.W."/>
            <person name="Ke S."/>
            <person name="Chen Y.Y."/>
            <person name="Wu W.L."/>
            <person name="Hsu J.L."/>
            <person name="Lin Y.F."/>
            <person name="Huang M.D."/>
            <person name="Li C.Y."/>
            <person name="Huang L."/>
            <person name="Wang Z.W."/>
            <person name="Zhao X."/>
            <person name="Zhong W.Y."/>
            <person name="Peng D.H."/>
            <person name="Ahmad S."/>
            <person name="Lan S."/>
            <person name="Zhang J.S."/>
            <person name="Tsai W.C."/>
            <person name="Van de Peer Y."/>
            <person name="Liu Z.J."/>
        </authorList>
    </citation>
    <scope>NUCLEOTIDE SEQUENCE</scope>
    <source>
        <strain evidence="2">CP</strain>
    </source>
</reference>
<evidence type="ECO:0000313" key="3">
    <source>
        <dbReference type="Proteomes" id="UP001180020"/>
    </source>
</evidence>
<dbReference type="Proteomes" id="UP001180020">
    <property type="component" value="Unassembled WGS sequence"/>
</dbReference>
<sequence>MSDWSMYEIEDISWDELDRNGDHIVPLRGSHQALETIRQCDFHKTLRHDLVNDAARETDSKGTVFRDVFRKGKTAFHSSLDDGLSSVLEGSSCASENIIPASVDSVCVNDVKILASKSQDTRASGYCFKGPNTDTPSNGVCSNGPIPGHGDTVTSGSLCDFSLDDFSHEENDLNFLENKREDEENDLLEYGWPDIGNFDDIDRLFRNSDSTFGQGYLNNAGDSWLFSSCQSMEASGSVHDPGLRSYLEYDKDQAPNPPVNVDRGDTIKSSDLSSLNDKNTEMECQGTDMGLQARFLGKEQKVPSDGNGNGNDQTLEYVGNTSRVYGSMQQLADQEVITASASHVYSSQLVSQQDQFGEPDSFSYQHPPYNQLDYGNHLHHVAVNHSSDEKSENNIPNSYGPSQASNHFQPIKRSSDPISKSPMRMTEGKAENLWRKQQIHVPFSTEHHEYTGQHSQLLDQAPVQKKLHIISKEVGSGLEDINFDLPALEMESSIVQENSCMVSISSDVTSLESTSFRQLQDVMDQMDVRTKLCIRDSLYRLARSAEQRHNLENSNPGDARRNLAIEELSKSSGYVDVETDTNPIDRSIAHLLFYRASEKSIKPSNDALSLESHILAHGSHHHLVDDS</sequence>
<accession>A0AAV9E8D6</accession>
<evidence type="ECO:0000256" key="1">
    <source>
        <dbReference type="SAM" id="MobiDB-lite"/>
    </source>
</evidence>
<keyword evidence="3" id="KW-1185">Reference proteome</keyword>
<dbReference type="AlphaFoldDB" id="A0AAV9E8D6"/>
<organism evidence="2 3">
    <name type="scientific">Acorus calamus</name>
    <name type="common">Sweet flag</name>
    <dbReference type="NCBI Taxonomy" id="4465"/>
    <lineage>
        <taxon>Eukaryota</taxon>
        <taxon>Viridiplantae</taxon>
        <taxon>Streptophyta</taxon>
        <taxon>Embryophyta</taxon>
        <taxon>Tracheophyta</taxon>
        <taxon>Spermatophyta</taxon>
        <taxon>Magnoliopsida</taxon>
        <taxon>Liliopsida</taxon>
        <taxon>Acoraceae</taxon>
        <taxon>Acorus</taxon>
    </lineage>
</organism>
<comment type="caution">
    <text evidence="2">The sequence shown here is derived from an EMBL/GenBank/DDBJ whole genome shotgun (WGS) entry which is preliminary data.</text>
</comment>
<dbReference type="InterPro" id="IPR039928">
    <property type="entry name" value="LNK"/>
</dbReference>
<feature type="region of interest" description="Disordered" evidence="1">
    <location>
        <begin position="252"/>
        <end position="282"/>
    </location>
</feature>
<name>A0AAV9E8D6_ACOCL</name>
<protein>
    <recommendedName>
        <fullName evidence="4">Protein LNK1</fullName>
    </recommendedName>
</protein>